<evidence type="ECO:0000256" key="2">
    <source>
        <dbReference type="ARBA" id="ARBA00022723"/>
    </source>
</evidence>
<dbReference type="Gene3D" id="3.20.20.60">
    <property type="entry name" value="Phosphoenolpyruvate-binding domains"/>
    <property type="match status" value="1"/>
</dbReference>
<evidence type="ECO:0000313" key="5">
    <source>
        <dbReference type="EMBL" id="VVE57702.1"/>
    </source>
</evidence>
<dbReference type="RefSeq" id="WP_150699865.1">
    <property type="nucleotide sequence ID" value="NZ_CABPRZ010000034.1"/>
</dbReference>
<evidence type="ECO:0000256" key="3">
    <source>
        <dbReference type="ARBA" id="ARBA00023239"/>
    </source>
</evidence>
<dbReference type="AlphaFoldDB" id="A0A5E4ZAS2"/>
<evidence type="ECO:0000313" key="6">
    <source>
        <dbReference type="Proteomes" id="UP000414233"/>
    </source>
</evidence>
<reference evidence="5 6" key="1">
    <citation type="submission" date="2019-08" db="EMBL/GenBank/DDBJ databases">
        <authorList>
            <person name="Peeters C."/>
        </authorList>
    </citation>
    <scope>NUCLEOTIDE SEQUENCE [LARGE SCALE GENOMIC DNA]</scope>
    <source>
        <strain evidence="5 6">LMG 30175</strain>
    </source>
</reference>
<gene>
    <name evidence="5" type="ORF">PTE30175_05130</name>
</gene>
<proteinExistence type="inferred from homology"/>
<keyword evidence="2" id="KW-0479">Metal-binding</keyword>
<dbReference type="InterPro" id="IPR005000">
    <property type="entry name" value="Aldolase/citrate-lyase_domain"/>
</dbReference>
<dbReference type="Proteomes" id="UP000414233">
    <property type="component" value="Unassembled WGS sequence"/>
</dbReference>
<keyword evidence="3" id="KW-0456">Lyase</keyword>
<feature type="domain" description="HpcH/HpaI aldolase/citrate lyase" evidence="4">
    <location>
        <begin position="15"/>
        <end position="216"/>
    </location>
</feature>
<sequence length="254" mass="27257">MKNLKEAVTNRAPLVGCFVSIPHPASVEACAIDCVDFVCFDAEHASIGRETMEHMLRAADCRQLPALVRVPDATTGWIGWALDAGAQGVVVPRVETEDDARQVVRAAYFAPRGQRGVGIARGSSYGAQLRTIAQSAHERTCVIVQIETFTGVRNAACIANVPGIDAVFIGPFDLAQSLLAVPESERPSLDDAIAAIKKACDVAGRCLGIFRPDDSDRHKWSGFPLLIIGTDVTFLQMGIRSSRSSQRSKCSSTC</sequence>
<dbReference type="GO" id="GO:0016832">
    <property type="term" value="F:aldehyde-lyase activity"/>
    <property type="evidence" value="ECO:0007669"/>
    <property type="project" value="TreeGrafter"/>
</dbReference>
<dbReference type="InterPro" id="IPR050251">
    <property type="entry name" value="HpcH-HpaI_aldolase"/>
</dbReference>
<dbReference type="SUPFAM" id="SSF51621">
    <property type="entry name" value="Phosphoenolpyruvate/pyruvate domain"/>
    <property type="match status" value="1"/>
</dbReference>
<keyword evidence="6" id="KW-1185">Reference proteome</keyword>
<dbReference type="Pfam" id="PF03328">
    <property type="entry name" value="HpcH_HpaI"/>
    <property type="match status" value="1"/>
</dbReference>
<dbReference type="PANTHER" id="PTHR30502:SF0">
    <property type="entry name" value="PHOSPHOENOLPYRUVATE CARBOXYLASE FAMILY PROTEIN"/>
    <property type="match status" value="1"/>
</dbReference>
<dbReference type="EMBL" id="CABPRZ010000034">
    <property type="protein sequence ID" value="VVE57702.1"/>
    <property type="molecule type" value="Genomic_DNA"/>
</dbReference>
<dbReference type="PANTHER" id="PTHR30502">
    <property type="entry name" value="2-KETO-3-DEOXY-L-RHAMNONATE ALDOLASE"/>
    <property type="match status" value="1"/>
</dbReference>
<dbReference type="GO" id="GO:0005737">
    <property type="term" value="C:cytoplasm"/>
    <property type="evidence" value="ECO:0007669"/>
    <property type="project" value="TreeGrafter"/>
</dbReference>
<dbReference type="InterPro" id="IPR015813">
    <property type="entry name" value="Pyrv/PenolPyrv_kinase-like_dom"/>
</dbReference>
<dbReference type="InterPro" id="IPR040442">
    <property type="entry name" value="Pyrv_kinase-like_dom_sf"/>
</dbReference>
<dbReference type="GO" id="GO:0046872">
    <property type="term" value="F:metal ion binding"/>
    <property type="evidence" value="ECO:0007669"/>
    <property type="project" value="UniProtKB-KW"/>
</dbReference>
<accession>A0A5E4ZAS2</accession>
<protein>
    <submittedName>
        <fullName evidence="5">2,4-dihydroxyhept-2-ene-1,7-dioic acid aldolase</fullName>
    </submittedName>
</protein>
<dbReference type="OrthoDB" id="86160at2"/>
<evidence type="ECO:0000256" key="1">
    <source>
        <dbReference type="ARBA" id="ARBA00005568"/>
    </source>
</evidence>
<evidence type="ECO:0000259" key="4">
    <source>
        <dbReference type="Pfam" id="PF03328"/>
    </source>
</evidence>
<organism evidence="5 6">
    <name type="scientific">Pandoraea terrae</name>
    <dbReference type="NCBI Taxonomy" id="1537710"/>
    <lineage>
        <taxon>Bacteria</taxon>
        <taxon>Pseudomonadati</taxon>
        <taxon>Pseudomonadota</taxon>
        <taxon>Betaproteobacteria</taxon>
        <taxon>Burkholderiales</taxon>
        <taxon>Burkholderiaceae</taxon>
        <taxon>Pandoraea</taxon>
    </lineage>
</organism>
<comment type="similarity">
    <text evidence="1">Belongs to the HpcH/HpaI aldolase family.</text>
</comment>
<name>A0A5E4ZAS2_9BURK</name>